<name>A0ABR3V1X8_9PEZI</name>
<dbReference type="EMBL" id="JAZHXJ010003021">
    <property type="protein sequence ID" value="KAL1835732.1"/>
    <property type="molecule type" value="Genomic_DNA"/>
</dbReference>
<keyword evidence="3" id="KW-1185">Reference proteome</keyword>
<accession>A0ABR3V1X8</accession>
<evidence type="ECO:0000313" key="3">
    <source>
        <dbReference type="Proteomes" id="UP001586593"/>
    </source>
</evidence>
<organism evidence="2 3">
    <name type="scientific">Phialemonium thermophilum</name>
    <dbReference type="NCBI Taxonomy" id="223376"/>
    <lineage>
        <taxon>Eukaryota</taxon>
        <taxon>Fungi</taxon>
        <taxon>Dikarya</taxon>
        <taxon>Ascomycota</taxon>
        <taxon>Pezizomycotina</taxon>
        <taxon>Sordariomycetes</taxon>
        <taxon>Sordariomycetidae</taxon>
        <taxon>Cephalothecales</taxon>
        <taxon>Cephalothecaceae</taxon>
        <taxon>Phialemonium</taxon>
    </lineage>
</organism>
<proteinExistence type="predicted"/>
<evidence type="ECO:0000313" key="2">
    <source>
        <dbReference type="EMBL" id="KAL1835732.1"/>
    </source>
</evidence>
<comment type="caution">
    <text evidence="2">The sequence shown here is derived from an EMBL/GenBank/DDBJ whole genome shotgun (WGS) entry which is preliminary data.</text>
</comment>
<feature type="compositionally biased region" description="Low complexity" evidence="1">
    <location>
        <begin position="1"/>
        <end position="17"/>
    </location>
</feature>
<feature type="region of interest" description="Disordered" evidence="1">
    <location>
        <begin position="1"/>
        <end position="25"/>
    </location>
</feature>
<protein>
    <submittedName>
        <fullName evidence="2">Uncharacterized protein</fullName>
    </submittedName>
</protein>
<sequence>MTTMSSRGSSSAAGARGQVQHADGRLGGQADDALAEALEEAQGALLLGALQRLAGQAADARGHGGEERVGAGGDAEQRVLGPVAGAGDAAAVLELAVHGGGGQALGQRAGELGEGVGEAVDRLLDEGDAAAGQGQAEVLGLVGHDQALWLETRWTRTGTETRTFSSRRALRRTGASLTLPMAMVSTLRKNRSGLREEVWASAALTRSVRTKERSSCMGWMLSSSK</sequence>
<evidence type="ECO:0000256" key="1">
    <source>
        <dbReference type="SAM" id="MobiDB-lite"/>
    </source>
</evidence>
<reference evidence="2 3" key="1">
    <citation type="journal article" date="2024" name="Commun. Biol.">
        <title>Comparative genomic analysis of thermophilic fungi reveals convergent evolutionary adaptations and gene losses.</title>
        <authorList>
            <person name="Steindorff A.S."/>
            <person name="Aguilar-Pontes M.V."/>
            <person name="Robinson A.J."/>
            <person name="Andreopoulos B."/>
            <person name="LaButti K."/>
            <person name="Kuo A."/>
            <person name="Mondo S."/>
            <person name="Riley R."/>
            <person name="Otillar R."/>
            <person name="Haridas S."/>
            <person name="Lipzen A."/>
            <person name="Grimwood J."/>
            <person name="Schmutz J."/>
            <person name="Clum A."/>
            <person name="Reid I.D."/>
            <person name="Moisan M.C."/>
            <person name="Butler G."/>
            <person name="Nguyen T.T.M."/>
            <person name="Dewar K."/>
            <person name="Conant G."/>
            <person name="Drula E."/>
            <person name="Henrissat B."/>
            <person name="Hansel C."/>
            <person name="Singer S."/>
            <person name="Hutchinson M.I."/>
            <person name="de Vries R.P."/>
            <person name="Natvig D.O."/>
            <person name="Powell A.J."/>
            <person name="Tsang A."/>
            <person name="Grigoriev I.V."/>
        </authorList>
    </citation>
    <scope>NUCLEOTIDE SEQUENCE [LARGE SCALE GENOMIC DNA]</scope>
    <source>
        <strain evidence="2 3">ATCC 24622</strain>
    </source>
</reference>
<dbReference type="Proteomes" id="UP001586593">
    <property type="component" value="Unassembled WGS sequence"/>
</dbReference>
<gene>
    <name evidence="2" type="ORF">VTK73DRAFT_5439</name>
</gene>